<comment type="similarity">
    <text evidence="1 3">Belongs to the class-III pyridoxal-phosphate-dependent aminotransferase family.</text>
</comment>
<protein>
    <submittedName>
        <fullName evidence="4">Uncharacterized protein</fullName>
    </submittedName>
</protein>
<dbReference type="GO" id="GO:0008483">
    <property type="term" value="F:transaminase activity"/>
    <property type="evidence" value="ECO:0007669"/>
    <property type="project" value="InterPro"/>
</dbReference>
<dbReference type="InterPro" id="IPR015422">
    <property type="entry name" value="PyrdxlP-dep_Trfase_small"/>
</dbReference>
<evidence type="ECO:0000256" key="2">
    <source>
        <dbReference type="ARBA" id="ARBA00022898"/>
    </source>
</evidence>
<dbReference type="InterPro" id="IPR015421">
    <property type="entry name" value="PyrdxlP-dep_Trfase_major"/>
</dbReference>
<dbReference type="InterPro" id="IPR015424">
    <property type="entry name" value="PyrdxlP-dep_Trfase"/>
</dbReference>
<organism evidence="4 5">
    <name type="scientific">Chrysophaeum taylorii</name>
    <dbReference type="NCBI Taxonomy" id="2483200"/>
    <lineage>
        <taxon>Eukaryota</taxon>
        <taxon>Sar</taxon>
        <taxon>Stramenopiles</taxon>
        <taxon>Ochrophyta</taxon>
        <taxon>Pelagophyceae</taxon>
        <taxon>Pelagomonadales</taxon>
        <taxon>Pelagomonadaceae</taxon>
        <taxon>Chrysophaeum</taxon>
    </lineage>
</organism>
<dbReference type="InterPro" id="IPR005814">
    <property type="entry name" value="Aminotrans_3"/>
</dbReference>
<dbReference type="Gene3D" id="3.90.1150.10">
    <property type="entry name" value="Aspartate Aminotransferase, domain 1"/>
    <property type="match status" value="1"/>
</dbReference>
<dbReference type="AlphaFoldDB" id="A0AAD7UBR5"/>
<gene>
    <name evidence="4" type="ORF">CTAYLR_002664</name>
</gene>
<evidence type="ECO:0000256" key="3">
    <source>
        <dbReference type="RuleBase" id="RU003560"/>
    </source>
</evidence>
<dbReference type="GO" id="GO:0005739">
    <property type="term" value="C:mitochondrion"/>
    <property type="evidence" value="ECO:0007669"/>
    <property type="project" value="TreeGrafter"/>
</dbReference>
<dbReference type="PANTHER" id="PTHR45688">
    <property type="match status" value="1"/>
</dbReference>
<evidence type="ECO:0000256" key="1">
    <source>
        <dbReference type="ARBA" id="ARBA00008954"/>
    </source>
</evidence>
<dbReference type="GO" id="GO:0030170">
    <property type="term" value="F:pyridoxal phosphate binding"/>
    <property type="evidence" value="ECO:0007669"/>
    <property type="project" value="InterPro"/>
</dbReference>
<reference evidence="4" key="1">
    <citation type="submission" date="2023-01" db="EMBL/GenBank/DDBJ databases">
        <title>Metagenome sequencing of chrysophaentin producing Chrysophaeum taylorii.</title>
        <authorList>
            <person name="Davison J."/>
            <person name="Bewley C."/>
        </authorList>
    </citation>
    <scope>NUCLEOTIDE SEQUENCE</scope>
    <source>
        <strain evidence="4">NIES-1699</strain>
    </source>
</reference>
<dbReference type="SUPFAM" id="SSF53383">
    <property type="entry name" value="PLP-dependent transferases"/>
    <property type="match status" value="1"/>
</dbReference>
<keyword evidence="2 3" id="KW-0663">Pyridoxal phosphate</keyword>
<dbReference type="Gene3D" id="3.40.640.10">
    <property type="entry name" value="Type I PLP-dependent aspartate aminotransferase-like (Major domain)"/>
    <property type="match status" value="1"/>
</dbReference>
<dbReference type="PIRSF" id="PIRSF000521">
    <property type="entry name" value="Transaminase_4ab_Lys_Orn"/>
    <property type="match status" value="1"/>
</dbReference>
<dbReference type="Pfam" id="PF00202">
    <property type="entry name" value="Aminotran_3"/>
    <property type="match status" value="1"/>
</dbReference>
<evidence type="ECO:0000313" key="5">
    <source>
        <dbReference type="Proteomes" id="UP001230188"/>
    </source>
</evidence>
<dbReference type="CDD" id="cd00610">
    <property type="entry name" value="OAT_like"/>
    <property type="match status" value="1"/>
</dbReference>
<dbReference type="InterPro" id="IPR049704">
    <property type="entry name" value="Aminotrans_3_PPA_site"/>
</dbReference>
<dbReference type="PROSITE" id="PS00600">
    <property type="entry name" value="AA_TRANSFER_CLASS_3"/>
    <property type="match status" value="1"/>
</dbReference>
<sequence>MCSAQSVSYANTNPLMLLSGCGAVMRDEKGRAYLDTRNNVAHVGHAHPAVARAVATQVHTLNTNTRYLHPNVCALARKLVETMPAGSELRETGVVFFVNSGSEANDLALRLCAAYTKRRGVVVVDGAYHGHTKSVAGISPYKYAYLGGKPDAVEAVPTPDVYRGSASAESARRDTAAAARKLREDGRGVSAFFVESGMSVAGVVMAPEGWMRAAFETVRGAGGLCVADEVQTAMGRTGRWWYAFEAHGVFPDLVTLGKPLGNGMPLAAVVVVGRCADEFAKGPEYFNTFGGNPVCCAAGLSVFDVLKAERLRNNATAVGNHLVRRLRAIGEDASLDRVTVGDVRGIGLFLGADLVTDRTTKTPATRYASLLCSALVQRHNILTSLDGPGDNVIVIKPPMCFSIRDADRFLDALHTELRRLNVLPPPILGKNNNVATRTPT</sequence>
<dbReference type="Proteomes" id="UP001230188">
    <property type="component" value="Unassembled WGS sequence"/>
</dbReference>
<accession>A0AAD7UBR5</accession>
<name>A0AAD7UBR5_9STRA</name>
<keyword evidence="5" id="KW-1185">Reference proteome</keyword>
<comment type="caution">
    <text evidence="4">The sequence shown here is derived from an EMBL/GenBank/DDBJ whole genome shotgun (WGS) entry which is preliminary data.</text>
</comment>
<dbReference type="PANTHER" id="PTHR45688:SF13">
    <property type="entry name" value="ALANINE--GLYOXYLATE AMINOTRANSFERASE 2-LIKE"/>
    <property type="match status" value="1"/>
</dbReference>
<proteinExistence type="inferred from homology"/>
<dbReference type="EMBL" id="JAQMWT010000398">
    <property type="protein sequence ID" value="KAJ8601895.1"/>
    <property type="molecule type" value="Genomic_DNA"/>
</dbReference>
<evidence type="ECO:0000313" key="4">
    <source>
        <dbReference type="EMBL" id="KAJ8601895.1"/>
    </source>
</evidence>